<keyword evidence="7" id="KW-0732">Signal</keyword>
<evidence type="ECO:0000256" key="1">
    <source>
        <dbReference type="ARBA" id="ARBA00011073"/>
    </source>
</evidence>
<dbReference type="InterPro" id="IPR023827">
    <property type="entry name" value="Peptidase_S8_Asp-AS"/>
</dbReference>
<feature type="active site" description="Charge relay system" evidence="5">
    <location>
        <position position="150"/>
    </location>
</feature>
<dbReference type="SUPFAM" id="SSF52743">
    <property type="entry name" value="Subtilisin-like"/>
    <property type="match status" value="1"/>
</dbReference>
<keyword evidence="3 5" id="KW-0378">Hydrolase</keyword>
<proteinExistence type="inferred from homology"/>
<evidence type="ECO:0000256" key="4">
    <source>
        <dbReference type="ARBA" id="ARBA00022825"/>
    </source>
</evidence>
<dbReference type="Proteomes" id="UP001597183">
    <property type="component" value="Unassembled WGS sequence"/>
</dbReference>
<dbReference type="InterPro" id="IPR015500">
    <property type="entry name" value="Peptidase_S8_subtilisin-rel"/>
</dbReference>
<name>A0ABW4A7M4_9ACTN</name>
<gene>
    <name evidence="10" type="ORF">ACFQ5G_11980</name>
</gene>
<dbReference type="PANTHER" id="PTHR43806">
    <property type="entry name" value="PEPTIDASE S8"/>
    <property type="match status" value="1"/>
</dbReference>
<keyword evidence="4 5" id="KW-0720">Serine protease</keyword>
<feature type="chain" id="PRO_5045497579" evidence="7">
    <location>
        <begin position="29"/>
        <end position="394"/>
    </location>
</feature>
<sequence length="394" mass="39988">MRTTVRRSAAVAAAALLTTLGLSTGAQAAPPEADVLTVPGAEVVKDSYIVVLKSGKIARTVAAEHQATPLRTYTRVINGFAATMTARQARQVAADPDVAFVQPNVIHRISDTQTNPPSYGLDRIDQRNRPVNAAYTYNTTASNVRAYIIDTGIRTSHQDFGGRASSGFDAIDGGTADDCNGHGTHVAGTVGGTAYGVAKGVQLVGVRVLNCEGSGTTAQVVAGIEWVTTNAVKPAVANMSLGGGADTVLDNAVSASITSGVSYSIAAGNGFLGLFALDACTQSPARVPAAITVSATNSSDAKPSWANRGTCVDVFAPGINIPSTWNTGDTATNTISGTSMATPHVAGAAALYLATHPTDTPAQVQAAIVGNATTGVVTSPGTGSPNRLLYTAAF</sequence>
<dbReference type="InterPro" id="IPR023828">
    <property type="entry name" value="Peptidase_S8_Ser-AS"/>
</dbReference>
<dbReference type="InterPro" id="IPR036852">
    <property type="entry name" value="Peptidase_S8/S53_dom_sf"/>
</dbReference>
<dbReference type="PRINTS" id="PR00723">
    <property type="entry name" value="SUBTILISIN"/>
</dbReference>
<dbReference type="SUPFAM" id="SSF54897">
    <property type="entry name" value="Protease propeptides/inhibitors"/>
    <property type="match status" value="1"/>
</dbReference>
<organism evidence="10 11">
    <name type="scientific">Actinoplanes sichuanensis</name>
    <dbReference type="NCBI Taxonomy" id="512349"/>
    <lineage>
        <taxon>Bacteria</taxon>
        <taxon>Bacillati</taxon>
        <taxon>Actinomycetota</taxon>
        <taxon>Actinomycetes</taxon>
        <taxon>Micromonosporales</taxon>
        <taxon>Micromonosporaceae</taxon>
        <taxon>Actinoplanes</taxon>
    </lineage>
</organism>
<dbReference type="InterPro" id="IPR037045">
    <property type="entry name" value="S8pro/Inhibitor_I9_sf"/>
</dbReference>
<protein>
    <submittedName>
        <fullName evidence="10">S8 family peptidase</fullName>
        <ecNumber evidence="10">3.4.-.-</ecNumber>
    </submittedName>
</protein>
<feature type="active site" description="Charge relay system" evidence="5">
    <location>
        <position position="339"/>
    </location>
</feature>
<dbReference type="PROSITE" id="PS51892">
    <property type="entry name" value="SUBTILASE"/>
    <property type="match status" value="1"/>
</dbReference>
<dbReference type="EC" id="3.4.-.-" evidence="10"/>
<reference evidence="11" key="1">
    <citation type="journal article" date="2019" name="Int. J. Syst. Evol. Microbiol.">
        <title>The Global Catalogue of Microorganisms (GCM) 10K type strain sequencing project: providing services to taxonomists for standard genome sequencing and annotation.</title>
        <authorList>
            <consortium name="The Broad Institute Genomics Platform"/>
            <consortium name="The Broad Institute Genome Sequencing Center for Infectious Disease"/>
            <person name="Wu L."/>
            <person name="Ma J."/>
        </authorList>
    </citation>
    <scope>NUCLEOTIDE SEQUENCE [LARGE SCALE GENOMIC DNA]</scope>
    <source>
        <strain evidence="11">CCM 7526</strain>
    </source>
</reference>
<evidence type="ECO:0000313" key="10">
    <source>
        <dbReference type="EMBL" id="MFD1366062.1"/>
    </source>
</evidence>
<feature type="domain" description="Peptidase S8/S53" evidence="8">
    <location>
        <begin position="148"/>
        <end position="375"/>
    </location>
</feature>
<evidence type="ECO:0000313" key="11">
    <source>
        <dbReference type="Proteomes" id="UP001597183"/>
    </source>
</evidence>
<comment type="similarity">
    <text evidence="1 5 6">Belongs to the peptidase S8 family.</text>
</comment>
<dbReference type="PROSITE" id="PS00138">
    <property type="entry name" value="SUBTILASE_SER"/>
    <property type="match status" value="1"/>
</dbReference>
<dbReference type="GO" id="GO:0016787">
    <property type="term" value="F:hydrolase activity"/>
    <property type="evidence" value="ECO:0007669"/>
    <property type="project" value="UniProtKB-KW"/>
</dbReference>
<evidence type="ECO:0000256" key="3">
    <source>
        <dbReference type="ARBA" id="ARBA00022801"/>
    </source>
</evidence>
<accession>A0ABW4A7M4</accession>
<evidence type="ECO:0000256" key="7">
    <source>
        <dbReference type="SAM" id="SignalP"/>
    </source>
</evidence>
<dbReference type="EMBL" id="JBHTMK010000015">
    <property type="protein sequence ID" value="MFD1366062.1"/>
    <property type="molecule type" value="Genomic_DNA"/>
</dbReference>
<dbReference type="InterPro" id="IPR000209">
    <property type="entry name" value="Peptidase_S8/S53_dom"/>
</dbReference>
<dbReference type="InterPro" id="IPR050131">
    <property type="entry name" value="Peptidase_S8_subtilisin-like"/>
</dbReference>
<dbReference type="InterPro" id="IPR010259">
    <property type="entry name" value="S8pro/Inhibitor_I9"/>
</dbReference>
<comment type="caution">
    <text evidence="10">The sequence shown here is derived from an EMBL/GenBank/DDBJ whole genome shotgun (WGS) entry which is preliminary data.</text>
</comment>
<evidence type="ECO:0000256" key="5">
    <source>
        <dbReference type="PROSITE-ProRule" id="PRU01240"/>
    </source>
</evidence>
<keyword evidence="2 5" id="KW-0645">Protease</keyword>
<dbReference type="Gene3D" id="3.40.50.200">
    <property type="entry name" value="Peptidase S8/S53 domain"/>
    <property type="match status" value="1"/>
</dbReference>
<evidence type="ECO:0000259" key="9">
    <source>
        <dbReference type="Pfam" id="PF05922"/>
    </source>
</evidence>
<dbReference type="CDD" id="cd04077">
    <property type="entry name" value="Peptidases_S8_PCSK9_ProteinaseK_like"/>
    <property type="match status" value="1"/>
</dbReference>
<dbReference type="PROSITE" id="PS00136">
    <property type="entry name" value="SUBTILASE_ASP"/>
    <property type="match status" value="1"/>
</dbReference>
<evidence type="ECO:0000256" key="6">
    <source>
        <dbReference type="RuleBase" id="RU003355"/>
    </source>
</evidence>
<dbReference type="InterPro" id="IPR022398">
    <property type="entry name" value="Peptidase_S8_His-AS"/>
</dbReference>
<feature type="domain" description="Inhibitor I9" evidence="9">
    <location>
        <begin position="63"/>
        <end position="108"/>
    </location>
</feature>
<keyword evidence="11" id="KW-1185">Reference proteome</keyword>
<dbReference type="Pfam" id="PF00082">
    <property type="entry name" value="Peptidase_S8"/>
    <property type="match status" value="1"/>
</dbReference>
<dbReference type="InterPro" id="IPR034193">
    <property type="entry name" value="PCSK9_ProteinaseK-like"/>
</dbReference>
<dbReference type="PANTHER" id="PTHR43806:SF11">
    <property type="entry name" value="CEREVISIN-RELATED"/>
    <property type="match status" value="1"/>
</dbReference>
<dbReference type="Pfam" id="PF05922">
    <property type="entry name" value="Inhibitor_I9"/>
    <property type="match status" value="1"/>
</dbReference>
<feature type="signal peptide" evidence="7">
    <location>
        <begin position="1"/>
        <end position="28"/>
    </location>
</feature>
<dbReference type="Gene3D" id="3.30.70.80">
    <property type="entry name" value="Peptidase S8 propeptide/proteinase inhibitor I9"/>
    <property type="match status" value="1"/>
</dbReference>
<dbReference type="RefSeq" id="WP_317794811.1">
    <property type="nucleotide sequence ID" value="NZ_AP028461.1"/>
</dbReference>
<evidence type="ECO:0000259" key="8">
    <source>
        <dbReference type="Pfam" id="PF00082"/>
    </source>
</evidence>
<feature type="active site" description="Charge relay system" evidence="5">
    <location>
        <position position="182"/>
    </location>
</feature>
<dbReference type="PROSITE" id="PS00137">
    <property type="entry name" value="SUBTILASE_HIS"/>
    <property type="match status" value="1"/>
</dbReference>
<evidence type="ECO:0000256" key="2">
    <source>
        <dbReference type="ARBA" id="ARBA00022670"/>
    </source>
</evidence>